<name>A0A9P0ZD56_CUSEU</name>
<dbReference type="InterPro" id="IPR036397">
    <property type="entry name" value="RNaseH_sf"/>
</dbReference>
<accession>A0A9P0ZD56</accession>
<dbReference type="Pfam" id="PF00665">
    <property type="entry name" value="rve"/>
    <property type="match status" value="1"/>
</dbReference>
<dbReference type="GO" id="GO:0008233">
    <property type="term" value="F:peptidase activity"/>
    <property type="evidence" value="ECO:0007669"/>
    <property type="project" value="UniProtKB-KW"/>
</dbReference>
<dbReference type="OrthoDB" id="1937754at2759"/>
<gene>
    <name evidence="3" type="ORF">CEURO_LOCUS12874</name>
</gene>
<dbReference type="PANTHER" id="PTHR42648:SF28">
    <property type="entry name" value="TRANSPOSON-ENCODED PROTEIN WITH RIBONUCLEASE H-LIKE AND RETROVIRUS ZINC FINGER-LIKE DOMAINS"/>
    <property type="match status" value="1"/>
</dbReference>
<dbReference type="GO" id="GO:0006508">
    <property type="term" value="P:proteolysis"/>
    <property type="evidence" value="ECO:0007669"/>
    <property type="project" value="UniProtKB-KW"/>
</dbReference>
<dbReference type="PANTHER" id="PTHR42648">
    <property type="entry name" value="TRANSPOSASE, PUTATIVE-RELATED"/>
    <property type="match status" value="1"/>
</dbReference>
<protein>
    <recommendedName>
        <fullName evidence="2">Integrase catalytic domain-containing protein</fullName>
    </recommendedName>
</protein>
<dbReference type="AlphaFoldDB" id="A0A9P0ZD56"/>
<keyword evidence="4" id="KW-1185">Reference proteome</keyword>
<dbReference type="InterPro" id="IPR012337">
    <property type="entry name" value="RNaseH-like_sf"/>
</dbReference>
<dbReference type="EMBL" id="CAMAPE010000031">
    <property type="protein sequence ID" value="CAH9094726.1"/>
    <property type="molecule type" value="Genomic_DNA"/>
</dbReference>
<dbReference type="InterPro" id="IPR025724">
    <property type="entry name" value="GAG-pre-integrase_dom"/>
</dbReference>
<feature type="domain" description="Integrase catalytic" evidence="2">
    <location>
        <begin position="268"/>
        <end position="400"/>
    </location>
</feature>
<dbReference type="GO" id="GO:0015074">
    <property type="term" value="P:DNA integration"/>
    <property type="evidence" value="ECO:0007669"/>
    <property type="project" value="InterPro"/>
</dbReference>
<dbReference type="InterPro" id="IPR001584">
    <property type="entry name" value="Integrase_cat-core"/>
</dbReference>
<dbReference type="Pfam" id="PF13976">
    <property type="entry name" value="gag_pre-integrs"/>
    <property type="match status" value="1"/>
</dbReference>
<evidence type="ECO:0000313" key="3">
    <source>
        <dbReference type="EMBL" id="CAH9094726.1"/>
    </source>
</evidence>
<sequence length="400" mass="44205">MGFLGSPVLSLACSYTMPNPATSWAPRAAALHLGLRSAAPGILGPRPPQAYNAMGSSVSYTPTDIEAAMHALSFTQPDGNYYMDTGATSHMTADQGALSSYFNSGIKHHNIVVGSGDLIPIVGYGSTTLPSPFPPFTLNNVLHAPKLIKNLISVRKFTTDNMVSITFDPYGFSVHDLQTGTILLRCDSTGDLYPLFANTPVNSSVPHSALTAISPDLWHIRLEHPGAAVLRSLRHSNLIDCNKSHMTYCSSCHLGKHSKMPFYNSMSYTVLPFDIIHSDLWTSPIISSAGHSYYVLFLDDYSKFLWTFPISKKSQVQHLFKSFYSLISTQFERNIKTFQCDNGTEYINTTFKEFFDNHGMLFRLSCPHSSPQNGKVERHIKSINNIIRTLLAHASLPLSF</sequence>
<dbReference type="InterPro" id="IPR039537">
    <property type="entry name" value="Retrotran_Ty1/copia-like"/>
</dbReference>
<evidence type="ECO:0000259" key="2">
    <source>
        <dbReference type="PROSITE" id="PS50994"/>
    </source>
</evidence>
<dbReference type="SUPFAM" id="SSF53098">
    <property type="entry name" value="Ribonuclease H-like"/>
    <property type="match status" value="1"/>
</dbReference>
<proteinExistence type="predicted"/>
<evidence type="ECO:0000256" key="1">
    <source>
        <dbReference type="ARBA" id="ARBA00022670"/>
    </source>
</evidence>
<dbReference type="PROSITE" id="PS50994">
    <property type="entry name" value="INTEGRASE"/>
    <property type="match status" value="1"/>
</dbReference>
<dbReference type="Proteomes" id="UP001152484">
    <property type="component" value="Unassembled WGS sequence"/>
</dbReference>
<keyword evidence="1" id="KW-0645">Protease</keyword>
<comment type="caution">
    <text evidence="3">The sequence shown here is derived from an EMBL/GenBank/DDBJ whole genome shotgun (WGS) entry which is preliminary data.</text>
</comment>
<reference evidence="3" key="1">
    <citation type="submission" date="2022-07" db="EMBL/GenBank/DDBJ databases">
        <authorList>
            <person name="Macas J."/>
            <person name="Novak P."/>
            <person name="Neumann P."/>
        </authorList>
    </citation>
    <scope>NUCLEOTIDE SEQUENCE</scope>
</reference>
<dbReference type="InterPro" id="IPR054722">
    <property type="entry name" value="PolX-like_BBD"/>
</dbReference>
<evidence type="ECO:0000313" key="4">
    <source>
        <dbReference type="Proteomes" id="UP001152484"/>
    </source>
</evidence>
<dbReference type="Gene3D" id="3.30.420.10">
    <property type="entry name" value="Ribonuclease H-like superfamily/Ribonuclease H"/>
    <property type="match status" value="1"/>
</dbReference>
<dbReference type="GO" id="GO:0003676">
    <property type="term" value="F:nucleic acid binding"/>
    <property type="evidence" value="ECO:0007669"/>
    <property type="project" value="InterPro"/>
</dbReference>
<keyword evidence="1" id="KW-0378">Hydrolase</keyword>
<dbReference type="Pfam" id="PF22936">
    <property type="entry name" value="Pol_BBD"/>
    <property type="match status" value="1"/>
</dbReference>
<organism evidence="3 4">
    <name type="scientific">Cuscuta europaea</name>
    <name type="common">European dodder</name>
    <dbReference type="NCBI Taxonomy" id="41803"/>
    <lineage>
        <taxon>Eukaryota</taxon>
        <taxon>Viridiplantae</taxon>
        <taxon>Streptophyta</taxon>
        <taxon>Embryophyta</taxon>
        <taxon>Tracheophyta</taxon>
        <taxon>Spermatophyta</taxon>
        <taxon>Magnoliopsida</taxon>
        <taxon>eudicotyledons</taxon>
        <taxon>Gunneridae</taxon>
        <taxon>Pentapetalae</taxon>
        <taxon>asterids</taxon>
        <taxon>lamiids</taxon>
        <taxon>Solanales</taxon>
        <taxon>Convolvulaceae</taxon>
        <taxon>Cuscuteae</taxon>
        <taxon>Cuscuta</taxon>
        <taxon>Cuscuta subgen. Cuscuta</taxon>
    </lineage>
</organism>